<proteinExistence type="predicted"/>
<evidence type="ECO:0000313" key="4">
    <source>
        <dbReference type="Proteomes" id="UP000256964"/>
    </source>
</evidence>
<dbReference type="Pfam" id="PF26640">
    <property type="entry name" value="DUF8212"/>
    <property type="match status" value="1"/>
</dbReference>
<name>A0A371DE03_9APHY</name>
<dbReference type="Pfam" id="PF06985">
    <property type="entry name" value="HET"/>
    <property type="match status" value="1"/>
</dbReference>
<dbReference type="PANTHER" id="PTHR10622">
    <property type="entry name" value="HET DOMAIN-CONTAINING PROTEIN"/>
    <property type="match status" value="1"/>
</dbReference>
<gene>
    <name evidence="3" type="ORF">OH76DRAFT_440964</name>
</gene>
<dbReference type="PANTHER" id="PTHR10622:SF10">
    <property type="entry name" value="HET DOMAIN-CONTAINING PROTEIN"/>
    <property type="match status" value="1"/>
</dbReference>
<keyword evidence="4" id="KW-1185">Reference proteome</keyword>
<dbReference type="STRING" id="139420.A0A371DE03"/>
<dbReference type="InterPro" id="IPR010730">
    <property type="entry name" value="HET"/>
</dbReference>
<organism evidence="3 4">
    <name type="scientific">Lentinus brumalis</name>
    <dbReference type="NCBI Taxonomy" id="2498619"/>
    <lineage>
        <taxon>Eukaryota</taxon>
        <taxon>Fungi</taxon>
        <taxon>Dikarya</taxon>
        <taxon>Basidiomycota</taxon>
        <taxon>Agaricomycotina</taxon>
        <taxon>Agaricomycetes</taxon>
        <taxon>Polyporales</taxon>
        <taxon>Polyporaceae</taxon>
        <taxon>Lentinus</taxon>
    </lineage>
</organism>
<dbReference type="InterPro" id="IPR058525">
    <property type="entry name" value="DUF8212"/>
</dbReference>
<accession>A0A371DE03</accession>
<dbReference type="Proteomes" id="UP000256964">
    <property type="component" value="Unassembled WGS sequence"/>
</dbReference>
<sequence>MRLQGMFLTYTLTNFSPTRRHFDIAHLCHRQRMWLLTTDGAQLVSFPQPPRKYAILSHVWRKTRPGSIGSPEQTFQDVMEIQERCRSTGADPRMFLSPKIKRCCAWAASHGFKHVWIDTCCINKDSSSELSEAINSMFNWYSMATICYAYLQDVSIRYDPSASNSTFRRSKWFTRGWTLQELIAPRDVIFLSREWVPLTSKRAMPHLLQAITGIDVDVLLYERSLFNIPVARRMSWAARRQTSRIEDMAYCLMGLFKVNMPTIYGEGSGSFSRLQEEIMKRTSDHSLFVWGPSLDDLTRAVTDSRSEPDRMGSYPARHDRHYIQQSLFLAQSPSDFAGSPDIANLSLKAFMDTHRLEEARVPRLTLTSHGVKAWLPIIRFPNSFEVALLPCQSNGATIGLVLRDQGESGPMALGKRIVSRAADFV</sequence>
<evidence type="ECO:0000313" key="3">
    <source>
        <dbReference type="EMBL" id="RDX50767.1"/>
    </source>
</evidence>
<dbReference type="EMBL" id="KZ857398">
    <property type="protein sequence ID" value="RDX50767.1"/>
    <property type="molecule type" value="Genomic_DNA"/>
</dbReference>
<feature type="domain" description="Heterokaryon incompatibility" evidence="1">
    <location>
        <begin position="53"/>
        <end position="155"/>
    </location>
</feature>
<reference evidence="3 4" key="1">
    <citation type="journal article" date="2018" name="Biotechnol. Biofuels">
        <title>Integrative visual omics of the white-rot fungus Polyporus brumalis exposes the biotechnological potential of its oxidative enzymes for delignifying raw plant biomass.</title>
        <authorList>
            <person name="Miyauchi S."/>
            <person name="Rancon A."/>
            <person name="Drula E."/>
            <person name="Hage H."/>
            <person name="Chaduli D."/>
            <person name="Favel A."/>
            <person name="Grisel S."/>
            <person name="Henrissat B."/>
            <person name="Herpoel-Gimbert I."/>
            <person name="Ruiz-Duenas F.J."/>
            <person name="Chevret D."/>
            <person name="Hainaut M."/>
            <person name="Lin J."/>
            <person name="Wang M."/>
            <person name="Pangilinan J."/>
            <person name="Lipzen A."/>
            <person name="Lesage-Meessen L."/>
            <person name="Navarro D."/>
            <person name="Riley R."/>
            <person name="Grigoriev I.V."/>
            <person name="Zhou S."/>
            <person name="Raouche S."/>
            <person name="Rosso M.N."/>
        </authorList>
    </citation>
    <scope>NUCLEOTIDE SEQUENCE [LARGE SCALE GENOMIC DNA]</scope>
    <source>
        <strain evidence="3 4">BRFM 1820</strain>
    </source>
</reference>
<feature type="domain" description="DUF8212" evidence="2">
    <location>
        <begin position="271"/>
        <end position="382"/>
    </location>
</feature>
<dbReference type="OrthoDB" id="674604at2759"/>
<evidence type="ECO:0000259" key="2">
    <source>
        <dbReference type="Pfam" id="PF26640"/>
    </source>
</evidence>
<evidence type="ECO:0000259" key="1">
    <source>
        <dbReference type="Pfam" id="PF06985"/>
    </source>
</evidence>
<dbReference type="AlphaFoldDB" id="A0A371DE03"/>
<protein>
    <submittedName>
        <fullName evidence="3">HET-domain-containing protein</fullName>
    </submittedName>
</protein>